<dbReference type="EMBL" id="JAERQM010000001">
    <property type="protein sequence ID" value="MBU8542998.1"/>
    <property type="molecule type" value="Genomic_DNA"/>
</dbReference>
<dbReference type="InterPro" id="IPR051533">
    <property type="entry name" value="WaaL-like"/>
</dbReference>
<dbReference type="InterPro" id="IPR007016">
    <property type="entry name" value="O-antigen_ligase-rel_domated"/>
</dbReference>
<feature type="transmembrane region" description="Helical" evidence="5">
    <location>
        <begin position="31"/>
        <end position="50"/>
    </location>
</feature>
<reference evidence="7 8" key="1">
    <citation type="submission" date="2021-01" db="EMBL/GenBank/DDBJ databases">
        <title>Roseomonas sp. nov, a bacterium isolated from an oil production mixture in Yumen Oilfield.</title>
        <authorList>
            <person name="Wu D."/>
        </authorList>
    </citation>
    <scope>NUCLEOTIDE SEQUENCE [LARGE SCALE GENOMIC DNA]</scope>
    <source>
        <strain evidence="7 8">ROY-5-3</strain>
    </source>
</reference>
<feature type="transmembrane region" description="Helical" evidence="5">
    <location>
        <begin position="227"/>
        <end position="248"/>
    </location>
</feature>
<comment type="subcellular location">
    <subcellularLocation>
        <location evidence="1">Membrane</location>
        <topology evidence="1">Multi-pass membrane protein</topology>
    </subcellularLocation>
</comment>
<comment type="caution">
    <text evidence="7">The sequence shown here is derived from an EMBL/GenBank/DDBJ whole genome shotgun (WGS) entry which is preliminary data.</text>
</comment>
<dbReference type="PANTHER" id="PTHR37422">
    <property type="entry name" value="TEICHURONIC ACID BIOSYNTHESIS PROTEIN TUAE"/>
    <property type="match status" value="1"/>
</dbReference>
<evidence type="ECO:0000313" key="7">
    <source>
        <dbReference type="EMBL" id="MBU8542998.1"/>
    </source>
</evidence>
<name>A0ABS6H4Q8_9PROT</name>
<feature type="transmembrane region" description="Helical" evidence="5">
    <location>
        <begin position="335"/>
        <end position="356"/>
    </location>
</feature>
<feature type="transmembrane region" description="Helical" evidence="5">
    <location>
        <begin position="385"/>
        <end position="401"/>
    </location>
</feature>
<dbReference type="Pfam" id="PF04932">
    <property type="entry name" value="Wzy_C"/>
    <property type="match status" value="1"/>
</dbReference>
<accession>A0ABS6H4Q8</accession>
<feature type="transmembrane region" description="Helical" evidence="5">
    <location>
        <begin position="116"/>
        <end position="134"/>
    </location>
</feature>
<evidence type="ECO:0000256" key="5">
    <source>
        <dbReference type="SAM" id="Phobius"/>
    </source>
</evidence>
<keyword evidence="8" id="KW-1185">Reference proteome</keyword>
<evidence type="ECO:0000259" key="6">
    <source>
        <dbReference type="Pfam" id="PF04932"/>
    </source>
</evidence>
<keyword evidence="4 5" id="KW-0472">Membrane</keyword>
<keyword evidence="7" id="KW-0436">Ligase</keyword>
<feature type="transmembrane region" description="Helical" evidence="5">
    <location>
        <begin position="181"/>
        <end position="198"/>
    </location>
</feature>
<evidence type="ECO:0000256" key="1">
    <source>
        <dbReference type="ARBA" id="ARBA00004141"/>
    </source>
</evidence>
<keyword evidence="2 5" id="KW-0812">Transmembrane</keyword>
<evidence type="ECO:0000256" key="4">
    <source>
        <dbReference type="ARBA" id="ARBA00023136"/>
    </source>
</evidence>
<feature type="transmembrane region" description="Helical" evidence="5">
    <location>
        <begin position="204"/>
        <end position="220"/>
    </location>
</feature>
<dbReference type="Proteomes" id="UP000689967">
    <property type="component" value="Unassembled WGS sequence"/>
</dbReference>
<keyword evidence="3 5" id="KW-1133">Transmembrane helix</keyword>
<evidence type="ECO:0000313" key="8">
    <source>
        <dbReference type="Proteomes" id="UP000689967"/>
    </source>
</evidence>
<proteinExistence type="predicted"/>
<dbReference type="PANTHER" id="PTHR37422:SF13">
    <property type="entry name" value="LIPOPOLYSACCHARIDE BIOSYNTHESIS PROTEIN PA4999-RELATED"/>
    <property type="match status" value="1"/>
</dbReference>
<evidence type="ECO:0000256" key="2">
    <source>
        <dbReference type="ARBA" id="ARBA00022692"/>
    </source>
</evidence>
<evidence type="ECO:0000256" key="3">
    <source>
        <dbReference type="ARBA" id="ARBA00022989"/>
    </source>
</evidence>
<protein>
    <submittedName>
        <fullName evidence="7">O-antigen ligase family protein</fullName>
    </submittedName>
</protein>
<feature type="domain" description="O-antigen ligase-related" evidence="6">
    <location>
        <begin position="192"/>
        <end position="346"/>
    </location>
</feature>
<dbReference type="GO" id="GO:0016874">
    <property type="term" value="F:ligase activity"/>
    <property type="evidence" value="ECO:0007669"/>
    <property type="project" value="UniProtKB-KW"/>
</dbReference>
<sequence length="404" mass="41927">MPPLPWHRSPTSPLAVLLAIAPPLAVAQFRAMALAVTVALLLAVVAHWRLRRAVPWPRPGRTGWLAVGLLGWCLLAALWSLEPARAVQTVGGLAALLLLALMASRAVEDDEAAPRRLGLALAGGLAAGVVLAALDHASGNWLRLAVRGFPTDMPQISFGLKPAVSLMALLLPLVLAVPTGWVWRGALVVAGLALSLWLPADSAKIAAFGGVLAAGAVALLPRLVPRLAALALAGFVVAAPLVFAAGLARAPSLEPLPRSAAHRVLIWDFVVDRIAERPLIGWGMEAARSIPGGSDNFPVEDLARYGLNSAEARQWFAMPSARRLPLHTHNASLQVWLELGLVGTAIAAGLGAAALLAAGASPAGFGMAVSAVVTGQLSFGVWQPWWVASVLLAAVVAGALGRRR</sequence>
<dbReference type="RefSeq" id="WP_216873289.1">
    <property type="nucleotide sequence ID" value="NZ_JAERQM010000001.1"/>
</dbReference>
<organism evidence="7 8">
    <name type="scientific">Falsiroseomonas oleicola</name>
    <dbReference type="NCBI Taxonomy" id="2801474"/>
    <lineage>
        <taxon>Bacteria</taxon>
        <taxon>Pseudomonadati</taxon>
        <taxon>Pseudomonadota</taxon>
        <taxon>Alphaproteobacteria</taxon>
        <taxon>Acetobacterales</taxon>
        <taxon>Roseomonadaceae</taxon>
        <taxon>Falsiroseomonas</taxon>
    </lineage>
</organism>
<feature type="transmembrane region" description="Helical" evidence="5">
    <location>
        <begin position="86"/>
        <end position="104"/>
    </location>
</feature>
<feature type="transmembrane region" description="Helical" evidence="5">
    <location>
        <begin position="62"/>
        <end position="80"/>
    </location>
</feature>
<gene>
    <name evidence="7" type="ORF">JJQ90_04740</name>
</gene>